<protein>
    <recommendedName>
        <fullName evidence="3">Fibronectin type-III domain-containing protein</fullName>
    </recommendedName>
</protein>
<gene>
    <name evidence="1" type="ORF">TSG867_LOCUS34081</name>
</gene>
<evidence type="ECO:0000313" key="2">
    <source>
        <dbReference type="Proteomes" id="UP000663862"/>
    </source>
</evidence>
<name>A0A821JIS5_9BILA</name>
<dbReference type="Proteomes" id="UP000663862">
    <property type="component" value="Unassembled WGS sequence"/>
</dbReference>
<feature type="non-terminal residue" evidence="1">
    <location>
        <position position="1"/>
    </location>
</feature>
<proteinExistence type="predicted"/>
<organism evidence="1 2">
    <name type="scientific">Rotaria socialis</name>
    <dbReference type="NCBI Taxonomy" id="392032"/>
    <lineage>
        <taxon>Eukaryota</taxon>
        <taxon>Metazoa</taxon>
        <taxon>Spiralia</taxon>
        <taxon>Gnathifera</taxon>
        <taxon>Rotifera</taxon>
        <taxon>Eurotatoria</taxon>
        <taxon>Bdelloidea</taxon>
        <taxon>Philodinida</taxon>
        <taxon>Philodinidae</taxon>
        <taxon>Rotaria</taxon>
    </lineage>
</organism>
<accession>A0A821JIS5</accession>
<comment type="caution">
    <text evidence="1">The sequence shown here is derived from an EMBL/GenBank/DDBJ whole genome shotgun (WGS) entry which is preliminary data.</text>
</comment>
<dbReference type="EMBL" id="CAJOBQ010014763">
    <property type="protein sequence ID" value="CAF4721605.1"/>
    <property type="molecule type" value="Genomic_DNA"/>
</dbReference>
<dbReference type="AlphaFoldDB" id="A0A821JIS5"/>
<evidence type="ECO:0000313" key="1">
    <source>
        <dbReference type="EMBL" id="CAF4721605.1"/>
    </source>
</evidence>
<evidence type="ECO:0008006" key="3">
    <source>
        <dbReference type="Google" id="ProtNLM"/>
    </source>
</evidence>
<sequence length="96" mass="10949">LSVITTPTTSLIPTMYYDNDDGNATSFDCSVARIIPLTIESVNEEKLHIDWTSFLPTEEVRSYYIHYTCLNNGEVKSMKVSKRFRHSVSLKTNSNL</sequence>
<reference evidence="1" key="1">
    <citation type="submission" date="2021-02" db="EMBL/GenBank/DDBJ databases">
        <authorList>
            <person name="Nowell W R."/>
        </authorList>
    </citation>
    <scope>NUCLEOTIDE SEQUENCE</scope>
</reference>